<proteinExistence type="predicted"/>
<gene>
    <name evidence="2" type="ORF">J2782_003644</name>
</gene>
<evidence type="ECO:0000313" key="2">
    <source>
        <dbReference type="EMBL" id="MDR6433898.1"/>
    </source>
</evidence>
<feature type="transmembrane region" description="Helical" evidence="1">
    <location>
        <begin position="79"/>
        <end position="99"/>
    </location>
</feature>
<evidence type="ECO:0000313" key="3">
    <source>
        <dbReference type="Proteomes" id="UP001184614"/>
    </source>
</evidence>
<feature type="transmembrane region" description="Helical" evidence="1">
    <location>
        <begin position="111"/>
        <end position="129"/>
    </location>
</feature>
<keyword evidence="3" id="KW-1185">Reference proteome</keyword>
<keyword evidence="1" id="KW-0812">Transmembrane</keyword>
<dbReference type="RefSeq" id="WP_310015037.1">
    <property type="nucleotide sequence ID" value="NZ_JAVDQT010000007.1"/>
</dbReference>
<name>A0ABU1MCY3_9HYPH</name>
<evidence type="ECO:0000256" key="1">
    <source>
        <dbReference type="SAM" id="Phobius"/>
    </source>
</evidence>
<dbReference type="EMBL" id="JAVDQT010000007">
    <property type="protein sequence ID" value="MDR6433898.1"/>
    <property type="molecule type" value="Genomic_DNA"/>
</dbReference>
<dbReference type="Proteomes" id="UP001184614">
    <property type="component" value="Unassembled WGS sequence"/>
</dbReference>
<feature type="transmembrane region" description="Helical" evidence="1">
    <location>
        <begin position="41"/>
        <end position="59"/>
    </location>
</feature>
<feature type="transmembrane region" description="Helical" evidence="1">
    <location>
        <begin position="135"/>
        <end position="161"/>
    </location>
</feature>
<comment type="caution">
    <text evidence="2">The sequence shown here is derived from an EMBL/GenBank/DDBJ whole genome shotgun (WGS) entry which is preliminary data.</text>
</comment>
<protein>
    <submittedName>
        <fullName evidence="2">Uncharacterized membrane protein YraQ (UPF0718 family)</fullName>
    </submittedName>
</protein>
<keyword evidence="1" id="KW-1133">Transmembrane helix</keyword>
<reference evidence="2 3" key="1">
    <citation type="submission" date="2023-07" db="EMBL/GenBank/DDBJ databases">
        <title>Sorghum-associated microbial communities from plants grown in Nebraska, USA.</title>
        <authorList>
            <person name="Schachtman D."/>
        </authorList>
    </citation>
    <scope>NUCLEOTIDE SEQUENCE [LARGE SCALE GENOMIC DNA]</scope>
    <source>
        <strain evidence="2 3">DS1730</strain>
    </source>
</reference>
<sequence length="162" mass="17409">MDNSEIFMLALAVVLVGLIWFKHPDRISVLFQQIRDQSKSIIVSVPAGFIIAAFLSRLLPADLIGSFVGRESGFTGILFASVLGAFVPGGPMISFPIALTIWNTGAGEAQMVAFLTGWSVFAVHRIISYELPLMGIRFLCIRTFSSLLLPPLSGAIALLIAG</sequence>
<accession>A0ABU1MCY3</accession>
<feature type="transmembrane region" description="Helical" evidence="1">
    <location>
        <begin position="6"/>
        <end position="21"/>
    </location>
</feature>
<keyword evidence="1" id="KW-0472">Membrane</keyword>
<organism evidence="2 3">
    <name type="scientific">Brucella pseudogrignonensis</name>
    <dbReference type="NCBI Taxonomy" id="419475"/>
    <lineage>
        <taxon>Bacteria</taxon>
        <taxon>Pseudomonadati</taxon>
        <taxon>Pseudomonadota</taxon>
        <taxon>Alphaproteobacteria</taxon>
        <taxon>Hyphomicrobiales</taxon>
        <taxon>Brucellaceae</taxon>
        <taxon>Brucella/Ochrobactrum group</taxon>
        <taxon>Brucella</taxon>
    </lineage>
</organism>